<reference evidence="7 8" key="1">
    <citation type="submission" date="2024-02" db="EMBL/GenBank/DDBJ databases">
        <title>Janibacter sp. nov., isolated from gut of marine sandworm.</title>
        <authorList>
            <person name="Kim B."/>
            <person name="Jun M.O."/>
            <person name="Shin N.-R."/>
        </authorList>
    </citation>
    <scope>NUCLEOTIDE SEQUENCE [LARGE SCALE GENOMIC DNA]</scope>
    <source>
        <strain evidence="7 8">A1S7</strain>
    </source>
</reference>
<feature type="transmembrane region" description="Helical" evidence="5">
    <location>
        <begin position="12"/>
        <end position="31"/>
    </location>
</feature>
<dbReference type="Pfam" id="PF04932">
    <property type="entry name" value="Wzy_C"/>
    <property type="match status" value="1"/>
</dbReference>
<dbReference type="PANTHER" id="PTHR37422:SF13">
    <property type="entry name" value="LIPOPOLYSACCHARIDE BIOSYNTHESIS PROTEIN PA4999-RELATED"/>
    <property type="match status" value="1"/>
</dbReference>
<feature type="domain" description="O-antigen ligase-related" evidence="6">
    <location>
        <begin position="195"/>
        <end position="338"/>
    </location>
</feature>
<keyword evidence="8" id="KW-1185">Reference proteome</keyword>
<feature type="transmembrane region" description="Helical" evidence="5">
    <location>
        <begin position="232"/>
        <end position="250"/>
    </location>
</feature>
<keyword evidence="4 5" id="KW-0472">Membrane</keyword>
<keyword evidence="7" id="KW-0436">Ligase</keyword>
<evidence type="ECO:0000313" key="8">
    <source>
        <dbReference type="Proteomes" id="UP001382727"/>
    </source>
</evidence>
<evidence type="ECO:0000256" key="4">
    <source>
        <dbReference type="ARBA" id="ARBA00023136"/>
    </source>
</evidence>
<dbReference type="InterPro" id="IPR051533">
    <property type="entry name" value="WaaL-like"/>
</dbReference>
<evidence type="ECO:0000256" key="5">
    <source>
        <dbReference type="SAM" id="Phobius"/>
    </source>
</evidence>
<dbReference type="Proteomes" id="UP001382727">
    <property type="component" value="Chromosome"/>
</dbReference>
<keyword evidence="3 5" id="KW-1133">Transmembrane helix</keyword>
<feature type="transmembrane region" description="Helical" evidence="5">
    <location>
        <begin position="165"/>
        <end position="182"/>
    </location>
</feature>
<feature type="transmembrane region" description="Helical" evidence="5">
    <location>
        <begin position="93"/>
        <end position="110"/>
    </location>
</feature>
<comment type="subcellular location">
    <subcellularLocation>
        <location evidence="1">Membrane</location>
        <topology evidence="1">Multi-pass membrane protein</topology>
    </subcellularLocation>
</comment>
<protein>
    <submittedName>
        <fullName evidence="7">O-antigen ligase family protein</fullName>
    </submittedName>
</protein>
<feature type="transmembrane region" description="Helical" evidence="5">
    <location>
        <begin position="331"/>
        <end position="351"/>
    </location>
</feature>
<feature type="transmembrane region" description="Helical" evidence="5">
    <location>
        <begin position="363"/>
        <end position="384"/>
    </location>
</feature>
<proteinExistence type="predicted"/>
<keyword evidence="2 5" id="KW-0812">Transmembrane</keyword>
<gene>
    <name evidence="7" type="ORF">V1351_14330</name>
</gene>
<feature type="transmembrane region" description="Helical" evidence="5">
    <location>
        <begin position="62"/>
        <end position="81"/>
    </location>
</feature>
<feature type="transmembrane region" description="Helical" evidence="5">
    <location>
        <begin position="396"/>
        <end position="415"/>
    </location>
</feature>
<feature type="transmembrane region" description="Helical" evidence="5">
    <location>
        <begin position="37"/>
        <end position="55"/>
    </location>
</feature>
<name>A0ABZ2MGA5_9MICO</name>
<dbReference type="GO" id="GO:0016874">
    <property type="term" value="F:ligase activity"/>
    <property type="evidence" value="ECO:0007669"/>
    <property type="project" value="UniProtKB-KW"/>
</dbReference>
<feature type="transmembrane region" description="Helical" evidence="5">
    <location>
        <begin position="189"/>
        <end position="204"/>
    </location>
</feature>
<evidence type="ECO:0000313" key="7">
    <source>
        <dbReference type="EMBL" id="WXB76101.1"/>
    </source>
</evidence>
<evidence type="ECO:0000256" key="3">
    <source>
        <dbReference type="ARBA" id="ARBA00022989"/>
    </source>
</evidence>
<dbReference type="PANTHER" id="PTHR37422">
    <property type="entry name" value="TEICHURONIC ACID BIOSYNTHESIS PROTEIN TUAE"/>
    <property type="match status" value="1"/>
</dbReference>
<evidence type="ECO:0000256" key="2">
    <source>
        <dbReference type="ARBA" id="ARBA00022692"/>
    </source>
</evidence>
<dbReference type="EMBL" id="CP144913">
    <property type="protein sequence ID" value="WXB76101.1"/>
    <property type="molecule type" value="Genomic_DNA"/>
</dbReference>
<evidence type="ECO:0000256" key="1">
    <source>
        <dbReference type="ARBA" id="ARBA00004141"/>
    </source>
</evidence>
<dbReference type="RefSeq" id="WP_338748868.1">
    <property type="nucleotide sequence ID" value="NZ_CP144913.1"/>
</dbReference>
<feature type="transmembrane region" description="Helical" evidence="5">
    <location>
        <begin position="117"/>
        <end position="136"/>
    </location>
</feature>
<dbReference type="InterPro" id="IPR007016">
    <property type="entry name" value="O-antigen_ligase-rel_domated"/>
</dbReference>
<feature type="transmembrane region" description="Helical" evidence="5">
    <location>
        <begin position="210"/>
        <end position="225"/>
    </location>
</feature>
<evidence type="ECO:0000259" key="6">
    <source>
        <dbReference type="Pfam" id="PF04932"/>
    </source>
</evidence>
<accession>A0ABZ2MGA5</accession>
<sequence>MTKDSGRSALDVAALGVMALTVGSLPVGNVSVGPLQLIQVMTALAVLTTLTVSVIQLRLPLLPWPVGLPLGAMGVSAALATSGTPVPDVSLRINAAFAVGALLVAAMWIVVDRASHLMLLARVLVVAGAVVGVMSATSVDELTTAAGGAIVRGRAVGVFAQPNELGVFTAMLLPVAIALALARSGRQRLVASLGAASLASALVLTLSRGAWFGAAVGVLVLLMQLPDRRRTAGTLAAGLAAMGAAAWLVAPPALATVVDQRISSISSGPSENPYDERSEIYAEASRQFTDAPLTGHGPGAFTKTAHRLTQDGYDLDIVHAHSLPLVVITEYGLIGALCGIALALGLVHLLYRAWWQRRDHVTGVEREVAIVAAGLFAGLVAVLAHGMVDYPLRNPVAGTTAWLLLALAVASVRCARRTSATPAREDDA</sequence>
<organism evidence="7 8">
    <name type="scientific">Janibacter alittae</name>
    <dbReference type="NCBI Taxonomy" id="3115209"/>
    <lineage>
        <taxon>Bacteria</taxon>
        <taxon>Bacillati</taxon>
        <taxon>Actinomycetota</taxon>
        <taxon>Actinomycetes</taxon>
        <taxon>Micrococcales</taxon>
        <taxon>Intrasporangiaceae</taxon>
        <taxon>Janibacter</taxon>
    </lineage>
</organism>